<dbReference type="EMBL" id="CALNXI010000229">
    <property type="protein sequence ID" value="CAH3022678.1"/>
    <property type="molecule type" value="Genomic_DNA"/>
</dbReference>
<gene>
    <name evidence="5" type="ORF">PEVE_00016375</name>
</gene>
<dbReference type="CDD" id="cd19870">
    <property type="entry name" value="DSRM_SON-like"/>
    <property type="match status" value="1"/>
</dbReference>
<evidence type="ECO:0000256" key="2">
    <source>
        <dbReference type="SAM" id="MobiDB-lite"/>
    </source>
</evidence>
<feature type="compositionally biased region" description="Basic and acidic residues" evidence="2">
    <location>
        <begin position="121"/>
        <end position="148"/>
    </location>
</feature>
<dbReference type="PROSITE" id="PS50174">
    <property type="entry name" value="G_PATCH"/>
    <property type="match status" value="1"/>
</dbReference>
<evidence type="ECO:0008006" key="7">
    <source>
        <dbReference type="Google" id="ProtNLM"/>
    </source>
</evidence>
<evidence type="ECO:0000313" key="5">
    <source>
        <dbReference type="EMBL" id="CAH3022678.1"/>
    </source>
</evidence>
<feature type="compositionally biased region" description="Polar residues" evidence="2">
    <location>
        <begin position="219"/>
        <end position="228"/>
    </location>
</feature>
<organism evidence="5 6">
    <name type="scientific">Porites evermanni</name>
    <dbReference type="NCBI Taxonomy" id="104178"/>
    <lineage>
        <taxon>Eukaryota</taxon>
        <taxon>Metazoa</taxon>
        <taxon>Cnidaria</taxon>
        <taxon>Anthozoa</taxon>
        <taxon>Hexacorallia</taxon>
        <taxon>Scleractinia</taxon>
        <taxon>Fungiina</taxon>
        <taxon>Poritidae</taxon>
        <taxon>Porites</taxon>
    </lineage>
</organism>
<dbReference type="InterPro" id="IPR000467">
    <property type="entry name" value="G_patch_dom"/>
</dbReference>
<protein>
    <recommendedName>
        <fullName evidence="7">Protein SON</fullName>
    </recommendedName>
</protein>
<sequence length="934" mass="105980">MSFISDELANVLKSVYMKEESGKVEDVNFSIKLDKDDVDIPKVEKRSRKHKHKKHSSKSKSRDKKKHKKRKRKSRSRSSSESRFRSRSRSTEQENSKPHKSRPLSSRSKSPDEIDQSDFVLQKERADEDDKDLSSDKERNNLKSKEAFETVSSSADLGFKEKCKEIAVSKSKTLEDESEGGNAESVDEKTLNLHNLSPASKKEKERSGSRGKSEEKVTQSKQKNSPSHSRGKSRSPDDKSSQTLKQRQSRSHSRDQHIAKKLRSCSKESVHRKTSRSRSSSRNKKKANSHSRSSSRSKSRSRSLSRNKSAKRRKSKSRSHSTGKNRNRRGSRSRSRSHSHSKSRKSRSRSKQRSTKQKRTKSRSHSKERNQKRSLSKSRSRSHSRSKSRSRSRSPRYKRTRSRSRRRSPVFRNFQRFSPPPWRRGSGSFRRRSRSTSRSRRSSSRRRSYSRRRDSRSRSDSRSKSRQTSGRRSHSRSRVRRSRSRSHVRNRKSRSVSKGKRRRSRSLSHSKGKGRRSTSRDRNRTRSRSKSKSKDQTQTVGVLPNPKTNTATANNVSSVTDKPVATTLSSQQVKVAQKAGGKTIAELTAFCKKLQEEKEDSENVKSEDGSKVDEEQTQTVTHHPFLVKEKPDITIPPVIFPVNMNKPSLPAVDPSKPLQEQFPVSCGSKHREKEHVNDGAGIVADVDGSVNQQQQINEVFAPPITEKLDISELVGKRMEAQRRLQSDPNDIEALLTLQEIQMKMQNWCQSNVKPGQFTGELVKNLLPKEDLQGGFQAWAKKDMFHNLTPVSGGIGMKLLQKMGWKPGQVIGKRGEGYAEPIALTVKIDRKGLSAGKEKAAKKSTPAVLDLQGKHPVSALAEYCSKRKWQLPDYSLIFDHGPAHHKQFLFKVLVNGTEYQPAVVCGNKKQAKAQAAIFALKGLGLIPEDADMSAV</sequence>
<feature type="compositionally biased region" description="Basic and acidic residues" evidence="2">
    <location>
        <begin position="596"/>
        <end position="614"/>
    </location>
</feature>
<comment type="caution">
    <text evidence="5">The sequence shown here is derived from an EMBL/GenBank/DDBJ whole genome shotgun (WGS) entry which is preliminary data.</text>
</comment>
<feature type="domain" description="G-patch" evidence="4">
    <location>
        <begin position="791"/>
        <end position="837"/>
    </location>
</feature>
<feature type="compositionally biased region" description="Basic residues" evidence="2">
    <location>
        <begin position="429"/>
        <end position="455"/>
    </location>
</feature>
<reference evidence="5 6" key="1">
    <citation type="submission" date="2022-05" db="EMBL/GenBank/DDBJ databases">
        <authorList>
            <consortium name="Genoscope - CEA"/>
            <person name="William W."/>
        </authorList>
    </citation>
    <scope>NUCLEOTIDE SEQUENCE [LARGE SCALE GENOMIC DNA]</scope>
</reference>
<feature type="compositionally biased region" description="Basic residues" evidence="2">
    <location>
        <begin position="45"/>
        <end position="76"/>
    </location>
</feature>
<evidence type="ECO:0000259" key="4">
    <source>
        <dbReference type="PROSITE" id="PS50174"/>
    </source>
</evidence>
<dbReference type="InterPro" id="IPR032922">
    <property type="entry name" value="SON"/>
</dbReference>
<feature type="compositionally biased region" description="Basic and acidic residues" evidence="2">
    <location>
        <begin position="158"/>
        <end position="175"/>
    </location>
</feature>
<proteinExistence type="predicted"/>
<dbReference type="SMART" id="SM00443">
    <property type="entry name" value="G_patch"/>
    <property type="match status" value="1"/>
</dbReference>
<feature type="compositionally biased region" description="Basic and acidic residues" evidence="2">
    <location>
        <begin position="23"/>
        <end position="44"/>
    </location>
</feature>
<dbReference type="InterPro" id="IPR014720">
    <property type="entry name" value="dsRBD_dom"/>
</dbReference>
<name>A0ABN8LZT2_9CNID</name>
<evidence type="ECO:0000256" key="1">
    <source>
        <dbReference type="PROSITE-ProRule" id="PRU00266"/>
    </source>
</evidence>
<feature type="compositionally biased region" description="Basic residues" evidence="2">
    <location>
        <begin position="272"/>
        <end position="364"/>
    </location>
</feature>
<feature type="compositionally biased region" description="Basic and acidic residues" evidence="2">
    <location>
        <begin position="200"/>
        <end position="218"/>
    </location>
</feature>
<dbReference type="SMART" id="SM00358">
    <property type="entry name" value="DSRM"/>
    <property type="match status" value="1"/>
</dbReference>
<dbReference type="Pfam" id="PF00035">
    <property type="entry name" value="dsrm"/>
    <property type="match status" value="1"/>
</dbReference>
<feature type="compositionally biased region" description="Basic and acidic residues" evidence="2">
    <location>
        <begin position="78"/>
        <end position="97"/>
    </location>
</feature>
<accession>A0ABN8LZT2</accession>
<dbReference type="Proteomes" id="UP001159427">
    <property type="component" value="Unassembled WGS sequence"/>
</dbReference>
<feature type="compositionally biased region" description="Basic residues" evidence="2">
    <location>
        <begin position="469"/>
        <end position="517"/>
    </location>
</feature>
<keyword evidence="6" id="KW-1185">Reference proteome</keyword>
<dbReference type="PANTHER" id="PTHR46528:SF1">
    <property type="entry name" value="PROTEIN SON"/>
    <property type="match status" value="1"/>
</dbReference>
<feature type="domain" description="DRBM" evidence="3">
    <location>
        <begin position="854"/>
        <end position="924"/>
    </location>
</feature>
<evidence type="ECO:0000259" key="3">
    <source>
        <dbReference type="PROSITE" id="PS50137"/>
    </source>
</evidence>
<dbReference type="Pfam" id="PF01585">
    <property type="entry name" value="G-patch"/>
    <property type="match status" value="1"/>
</dbReference>
<feature type="compositionally biased region" description="Basic residues" evidence="2">
    <location>
        <begin position="372"/>
        <end position="409"/>
    </location>
</feature>
<dbReference type="Gene3D" id="3.30.160.20">
    <property type="match status" value="1"/>
</dbReference>
<feature type="region of interest" description="Disordered" evidence="2">
    <location>
        <begin position="23"/>
        <end position="558"/>
    </location>
</feature>
<keyword evidence="1" id="KW-0694">RNA-binding</keyword>
<evidence type="ECO:0000313" key="6">
    <source>
        <dbReference type="Proteomes" id="UP001159427"/>
    </source>
</evidence>
<dbReference type="SUPFAM" id="SSF54768">
    <property type="entry name" value="dsRNA-binding domain-like"/>
    <property type="match status" value="1"/>
</dbReference>
<dbReference type="PROSITE" id="PS50137">
    <property type="entry name" value="DS_RBD"/>
    <property type="match status" value="1"/>
</dbReference>
<feature type="region of interest" description="Disordered" evidence="2">
    <location>
        <begin position="596"/>
        <end position="618"/>
    </location>
</feature>
<dbReference type="PANTHER" id="PTHR46528">
    <property type="entry name" value="PROTEIN SON"/>
    <property type="match status" value="1"/>
</dbReference>